<dbReference type="SMART" id="SM01265">
    <property type="entry name" value="Mab-21"/>
    <property type="match status" value="1"/>
</dbReference>
<evidence type="ECO:0000259" key="1">
    <source>
        <dbReference type="Pfam" id="PF20266"/>
    </source>
</evidence>
<sequence length="655" mass="75392">MEGNIPAYYRDVSLRLFNLLDKVGLSEDIRWKWINIMLEAEQIVSIANASPFHIFGSQAEATTTKGLQSDIDIVNYLTSMSVLQSIPSLQTSEAKYIMVSDANTPPGYVKLQILNRDLELQTHHSLDSIGRFVLCSRDFYSKSNLERHGPAYKKMVTRSFSIDSVEALRVRFWPCQSSQWENRNYNYPSQANIGLIKQTGALLVPVGHPFSPESHLEWRISISYGEKILVWQFNSTQHKCYVLLKMIKKHFVQPSCGEKALTCYHCKTCVFYALQSTPSSLWQPENLLLCVELCLRTLCHWVKIGYCPNFFIPEENMFHGKLYGHIQVKLLAVLHDLLRQEGKYFLRLSCDDIGPRLTRLCQTSLIDSVNQTKEGVESMGLSIVSLTNFIAFSQKNFACKDLGDKIRFVSNICCTHTPIPTVLRLVYSSSLGSDLASKCLAYSVIDKEKLDIAHKLLTLGCASDVTSGRLKLAAFYLIQDNFVMAEHVLRRIHENYTYLVSHCRSTPTEEALFKILENNLSAAEFVRQYVAFPVLYFQSEIHCMPQALILQMFVSKGPRLLDHGPSQCVFVDPEFFLRYLEYQCYFRQGKTSHKMAALDNMLWVVYYTYLEYEGMHMNAWKVLCKSVRLQNEHNAAMWQIAFLIKYAFRFLRMRQ</sequence>
<protein>
    <recommendedName>
        <fullName evidence="1">Mab-21-like HhH/H2TH-like domain-containing protein</fullName>
    </recommendedName>
</protein>
<gene>
    <name evidence="2" type="ORF">ACJMK2_014849</name>
</gene>
<reference evidence="2 3" key="1">
    <citation type="submission" date="2024-11" db="EMBL/GenBank/DDBJ databases">
        <title>Chromosome-level genome assembly of the freshwater bivalve Anodonta woodiana.</title>
        <authorList>
            <person name="Chen X."/>
        </authorList>
    </citation>
    <scope>NUCLEOTIDE SEQUENCE [LARGE SCALE GENOMIC DNA]</scope>
    <source>
        <strain evidence="2">MN2024</strain>
        <tissue evidence="2">Gills</tissue>
    </source>
</reference>
<dbReference type="InterPro" id="IPR024810">
    <property type="entry name" value="MAB21L/cGLR"/>
</dbReference>
<keyword evidence="3" id="KW-1185">Reference proteome</keyword>
<comment type="caution">
    <text evidence="2">The sequence shown here is derived from an EMBL/GenBank/DDBJ whole genome shotgun (WGS) entry which is preliminary data.</text>
</comment>
<organism evidence="2 3">
    <name type="scientific">Sinanodonta woodiana</name>
    <name type="common">Chinese pond mussel</name>
    <name type="synonym">Anodonta woodiana</name>
    <dbReference type="NCBI Taxonomy" id="1069815"/>
    <lineage>
        <taxon>Eukaryota</taxon>
        <taxon>Metazoa</taxon>
        <taxon>Spiralia</taxon>
        <taxon>Lophotrochozoa</taxon>
        <taxon>Mollusca</taxon>
        <taxon>Bivalvia</taxon>
        <taxon>Autobranchia</taxon>
        <taxon>Heteroconchia</taxon>
        <taxon>Palaeoheterodonta</taxon>
        <taxon>Unionida</taxon>
        <taxon>Unionoidea</taxon>
        <taxon>Unionidae</taxon>
        <taxon>Unioninae</taxon>
        <taxon>Sinanodonta</taxon>
    </lineage>
</organism>
<dbReference type="PANTHER" id="PTHR10656">
    <property type="entry name" value="CELL FATE DETERMINING PROTEIN MAB21-RELATED"/>
    <property type="match status" value="1"/>
</dbReference>
<dbReference type="PANTHER" id="PTHR10656:SF69">
    <property type="entry name" value="MAB-21-LIKE HHH_H2TH-LIKE DOMAIN-CONTAINING PROTEIN"/>
    <property type="match status" value="1"/>
</dbReference>
<dbReference type="Gene3D" id="1.10.1410.40">
    <property type="match status" value="1"/>
</dbReference>
<dbReference type="InterPro" id="IPR046906">
    <property type="entry name" value="Mab-21_HhH/H2TH-like"/>
</dbReference>
<name>A0ABD3V283_SINWO</name>
<dbReference type="EMBL" id="JBJQND010000014">
    <property type="protein sequence ID" value="KAL3855642.1"/>
    <property type="molecule type" value="Genomic_DNA"/>
</dbReference>
<accession>A0ABD3V283</accession>
<evidence type="ECO:0000313" key="2">
    <source>
        <dbReference type="EMBL" id="KAL3855642.1"/>
    </source>
</evidence>
<evidence type="ECO:0000313" key="3">
    <source>
        <dbReference type="Proteomes" id="UP001634394"/>
    </source>
</evidence>
<dbReference type="Proteomes" id="UP001634394">
    <property type="component" value="Unassembled WGS sequence"/>
</dbReference>
<dbReference type="Pfam" id="PF20266">
    <property type="entry name" value="Mab-21_C"/>
    <property type="match status" value="1"/>
</dbReference>
<dbReference type="AlphaFoldDB" id="A0ABD3V283"/>
<proteinExistence type="predicted"/>
<feature type="domain" description="Mab-21-like HhH/H2TH-like" evidence="1">
    <location>
        <begin position="238"/>
        <end position="320"/>
    </location>
</feature>